<dbReference type="Pfam" id="PF01820">
    <property type="entry name" value="Dala_Dala_lig_N"/>
    <property type="match status" value="1"/>
</dbReference>
<dbReference type="Proteomes" id="UP000595224">
    <property type="component" value="Chromosome"/>
</dbReference>
<accession>A0A7T3V4X8</accession>
<comment type="subcellular location">
    <subcellularLocation>
        <location evidence="13">Cytoplasm</location>
    </subcellularLocation>
</comment>
<dbReference type="GO" id="GO:0046872">
    <property type="term" value="F:metal ion binding"/>
    <property type="evidence" value="ECO:0007669"/>
    <property type="project" value="UniProtKB-KW"/>
</dbReference>
<evidence type="ECO:0000259" key="18">
    <source>
        <dbReference type="PROSITE" id="PS50975"/>
    </source>
</evidence>
<comment type="similarity">
    <text evidence="2 13">Belongs to the D-alanine--D-alanine ligase family.</text>
</comment>
<keyword evidence="7 16" id="KW-0460">Magnesium</keyword>
<keyword evidence="11 13" id="KW-0961">Cell wall biogenesis/degradation</keyword>
<dbReference type="EC" id="6.3.2.4" evidence="13"/>
<dbReference type="PANTHER" id="PTHR23132">
    <property type="entry name" value="D-ALANINE--D-ALANINE LIGASE"/>
    <property type="match status" value="1"/>
</dbReference>
<dbReference type="EMBL" id="CP064936">
    <property type="protein sequence ID" value="QQA00609.1"/>
    <property type="molecule type" value="Genomic_DNA"/>
</dbReference>
<feature type="binding site" evidence="15">
    <location>
        <begin position="192"/>
        <end position="193"/>
    </location>
    <ligand>
        <name>ATP</name>
        <dbReference type="ChEBI" id="CHEBI:30616"/>
    </ligand>
</feature>
<dbReference type="GO" id="GO:0005829">
    <property type="term" value="C:cytosol"/>
    <property type="evidence" value="ECO:0007669"/>
    <property type="project" value="TreeGrafter"/>
</dbReference>
<evidence type="ECO:0000256" key="7">
    <source>
        <dbReference type="ARBA" id="ARBA00022842"/>
    </source>
</evidence>
<feature type="binding site" evidence="16">
    <location>
        <position position="327"/>
    </location>
    <ligand>
        <name>Mg(2+)</name>
        <dbReference type="ChEBI" id="CHEBI:18420"/>
        <label>1</label>
    </ligand>
</feature>
<feature type="binding site" evidence="16">
    <location>
        <position position="313"/>
    </location>
    <ligand>
        <name>Mg(2+)</name>
        <dbReference type="ChEBI" id="CHEBI:18420"/>
        <label>1</label>
    </ligand>
</feature>
<keyword evidence="9 13" id="KW-0573">Peptidoglycan synthesis</keyword>
<dbReference type="GO" id="GO:0071555">
    <property type="term" value="P:cell wall organization"/>
    <property type="evidence" value="ECO:0007669"/>
    <property type="project" value="UniProtKB-KW"/>
</dbReference>
<keyword evidence="6 17" id="KW-0067">ATP-binding</keyword>
<evidence type="ECO:0000313" key="20">
    <source>
        <dbReference type="Proteomes" id="UP000595224"/>
    </source>
</evidence>
<evidence type="ECO:0000256" key="14">
    <source>
        <dbReference type="PIRSR" id="PIRSR039102-1"/>
    </source>
</evidence>
<evidence type="ECO:0000256" key="15">
    <source>
        <dbReference type="PIRSR" id="PIRSR039102-2"/>
    </source>
</evidence>
<dbReference type="AlphaFoldDB" id="A0A7T3V4X8"/>
<feature type="binding site" evidence="15">
    <location>
        <begin position="326"/>
        <end position="327"/>
    </location>
    <ligand>
        <name>ATP</name>
        <dbReference type="ChEBI" id="CHEBI:30616"/>
    </ligand>
</feature>
<feature type="active site" evidence="14">
    <location>
        <position position="13"/>
    </location>
</feature>
<reference evidence="19 20" key="1">
    <citation type="submission" date="2020-11" db="EMBL/GenBank/DDBJ databases">
        <title>Treponema Peruensis nv. sp., first commensal Treponema isolated from human feces.</title>
        <authorList>
            <person name="Belkhou C."/>
            <person name="Raes J."/>
        </authorList>
    </citation>
    <scope>NUCLEOTIDE SEQUENCE [LARGE SCALE GENOMIC DNA]</scope>
    <source>
        <strain evidence="19 20">RCC2812</strain>
    </source>
</reference>
<dbReference type="SUPFAM" id="SSF56059">
    <property type="entry name" value="Glutathione synthetase ATP-binding domain-like"/>
    <property type="match status" value="1"/>
</dbReference>
<feature type="active site" evidence="14">
    <location>
        <position position="338"/>
    </location>
</feature>
<evidence type="ECO:0000256" key="3">
    <source>
        <dbReference type="ARBA" id="ARBA00022598"/>
    </source>
</evidence>
<dbReference type="InterPro" id="IPR011761">
    <property type="entry name" value="ATP-grasp"/>
</dbReference>
<dbReference type="GO" id="GO:0009252">
    <property type="term" value="P:peptidoglycan biosynthetic process"/>
    <property type="evidence" value="ECO:0007669"/>
    <property type="project" value="UniProtKB-UniRule"/>
</dbReference>
<comment type="catalytic activity">
    <reaction evidence="12 13">
        <text>2 D-alanine + ATP = D-alanyl-D-alanine + ADP + phosphate + H(+)</text>
        <dbReference type="Rhea" id="RHEA:11224"/>
        <dbReference type="ChEBI" id="CHEBI:15378"/>
        <dbReference type="ChEBI" id="CHEBI:30616"/>
        <dbReference type="ChEBI" id="CHEBI:43474"/>
        <dbReference type="ChEBI" id="CHEBI:57416"/>
        <dbReference type="ChEBI" id="CHEBI:57822"/>
        <dbReference type="ChEBI" id="CHEBI:456216"/>
        <dbReference type="EC" id="6.3.2.4"/>
    </reaction>
</comment>
<keyword evidence="4 16" id="KW-0479">Metal-binding</keyword>
<evidence type="ECO:0000256" key="13">
    <source>
        <dbReference type="HAMAP-Rule" id="MF_00047"/>
    </source>
</evidence>
<evidence type="ECO:0000256" key="16">
    <source>
        <dbReference type="PIRSR" id="PIRSR039102-3"/>
    </source>
</evidence>
<evidence type="ECO:0000313" key="19">
    <source>
        <dbReference type="EMBL" id="QQA00609.1"/>
    </source>
</evidence>
<dbReference type="GO" id="GO:0005524">
    <property type="term" value="F:ATP binding"/>
    <property type="evidence" value="ECO:0007669"/>
    <property type="project" value="UniProtKB-UniRule"/>
</dbReference>
<dbReference type="NCBIfam" id="NF002528">
    <property type="entry name" value="PRK01966.1-4"/>
    <property type="match status" value="1"/>
</dbReference>
<dbReference type="Gene3D" id="3.40.50.20">
    <property type="match status" value="1"/>
</dbReference>
<evidence type="ECO:0000256" key="17">
    <source>
        <dbReference type="PROSITE-ProRule" id="PRU00409"/>
    </source>
</evidence>
<dbReference type="KEGG" id="tper:IWA51_10110"/>
<dbReference type="InterPro" id="IPR011095">
    <property type="entry name" value="Dala_Dala_lig_C"/>
</dbReference>
<dbReference type="PIRSF" id="PIRSF039102">
    <property type="entry name" value="Ddl/VanB"/>
    <property type="match status" value="1"/>
</dbReference>
<dbReference type="PANTHER" id="PTHR23132:SF25">
    <property type="entry name" value="D-ALANINE--D-ALANINE LIGASE A"/>
    <property type="match status" value="1"/>
</dbReference>
<proteinExistence type="inferred from homology"/>
<evidence type="ECO:0000256" key="12">
    <source>
        <dbReference type="ARBA" id="ARBA00047614"/>
    </source>
</evidence>
<dbReference type="RefSeq" id="WP_198442326.1">
    <property type="nucleotide sequence ID" value="NZ_CBCSHE010000014.1"/>
</dbReference>
<feature type="binding site" evidence="16">
    <location>
        <position position="327"/>
    </location>
    <ligand>
        <name>Mg(2+)</name>
        <dbReference type="ChEBI" id="CHEBI:18420"/>
        <label>2</label>
    </ligand>
</feature>
<keyword evidence="8 13" id="KW-0133">Cell shape</keyword>
<dbReference type="Pfam" id="PF07478">
    <property type="entry name" value="Dala_Dala_lig_C"/>
    <property type="match status" value="1"/>
</dbReference>
<feature type="binding site" evidence="15">
    <location>
        <position position="137"/>
    </location>
    <ligand>
        <name>ATP</name>
        <dbReference type="ChEBI" id="CHEBI:30616"/>
    </ligand>
</feature>
<comment type="pathway">
    <text evidence="13">Cell wall biogenesis; peptidoglycan biosynthesis.</text>
</comment>
<keyword evidence="10 16" id="KW-0464">Manganese</keyword>
<evidence type="ECO:0000256" key="4">
    <source>
        <dbReference type="ARBA" id="ARBA00022723"/>
    </source>
</evidence>
<dbReference type="HAMAP" id="MF_00047">
    <property type="entry name" value="Dala_Dala_lig"/>
    <property type="match status" value="1"/>
</dbReference>
<keyword evidence="3 13" id="KW-0436">Ligase</keyword>
<comment type="function">
    <text evidence="13">Cell wall formation.</text>
</comment>
<sequence>MNVVLFYGGKSGEHEISLISCAAVAKEISSEHKVSLISVSKSGKWYLEEDSVLEDLRSGKTSALEVHEKEENAVSVFPGNGKDKSLFAKGAFIPCDAAFPVMHGTFSEDGTIQGLFEMCGIPFVGSGVLASAVSMDKETAKILCSAAGIPVVPYVCLRRGVVNDSRAFDKAIEEAIQKLGLPIFVKPCAAGSSDGASLAQNDRELFAAIGEAFSWDNKILLEKAINAREVECSVTGNSVTEDYLVSETLLKAYGPGEIVPRHEFYDYDAKYTDPNGADLKIPALLPEEKLCEIRTLAKKAYAALNESGLSRVDFFIDKENGSLYLNEVNTLPGFTGISMFPKMCASEGLDFTNLIDLLLKEAVTEFAQKNVLRTSR</sequence>
<evidence type="ECO:0000256" key="11">
    <source>
        <dbReference type="ARBA" id="ARBA00023316"/>
    </source>
</evidence>
<feature type="binding site" evidence="15">
    <location>
        <begin position="222"/>
        <end position="229"/>
    </location>
    <ligand>
        <name>ATP</name>
        <dbReference type="ChEBI" id="CHEBI:30616"/>
    </ligand>
</feature>
<feature type="binding site" evidence="15">
    <location>
        <begin position="184"/>
        <end position="186"/>
    </location>
    <ligand>
        <name>ATP</name>
        <dbReference type="ChEBI" id="CHEBI:30616"/>
    </ligand>
</feature>
<keyword evidence="5 15" id="KW-0547">Nucleotide-binding</keyword>
<evidence type="ECO:0000256" key="2">
    <source>
        <dbReference type="ARBA" id="ARBA00010871"/>
    </source>
</evidence>
<evidence type="ECO:0000256" key="5">
    <source>
        <dbReference type="ARBA" id="ARBA00022741"/>
    </source>
</evidence>
<organism evidence="19 20">
    <name type="scientific">Treponema peruense</name>
    <dbReference type="NCBI Taxonomy" id="2787628"/>
    <lineage>
        <taxon>Bacteria</taxon>
        <taxon>Pseudomonadati</taxon>
        <taxon>Spirochaetota</taxon>
        <taxon>Spirochaetia</taxon>
        <taxon>Spirochaetales</taxon>
        <taxon>Treponemataceae</taxon>
        <taxon>Treponema</taxon>
    </lineage>
</organism>
<evidence type="ECO:0000256" key="10">
    <source>
        <dbReference type="ARBA" id="ARBA00023211"/>
    </source>
</evidence>
<evidence type="ECO:0000256" key="6">
    <source>
        <dbReference type="ARBA" id="ARBA00022840"/>
    </source>
</evidence>
<keyword evidence="20" id="KW-1185">Reference proteome</keyword>
<dbReference type="SUPFAM" id="SSF52440">
    <property type="entry name" value="PreATP-grasp domain"/>
    <property type="match status" value="1"/>
</dbReference>
<name>A0A7T3V4X8_9SPIR</name>
<dbReference type="PROSITE" id="PS50975">
    <property type="entry name" value="ATP_GRASP"/>
    <property type="match status" value="1"/>
</dbReference>
<dbReference type="GO" id="GO:0008716">
    <property type="term" value="F:D-alanine-D-alanine ligase activity"/>
    <property type="evidence" value="ECO:0007669"/>
    <property type="project" value="UniProtKB-UniRule"/>
</dbReference>
<feature type="domain" description="ATP-grasp" evidence="18">
    <location>
        <begin position="141"/>
        <end position="360"/>
    </location>
</feature>
<evidence type="ECO:0000256" key="1">
    <source>
        <dbReference type="ARBA" id="ARBA00001936"/>
    </source>
</evidence>
<feature type="binding site" evidence="16">
    <location>
        <position position="329"/>
    </location>
    <ligand>
        <name>Mg(2+)</name>
        <dbReference type="ChEBI" id="CHEBI:18420"/>
        <label>2</label>
    </ligand>
</feature>
<evidence type="ECO:0000256" key="8">
    <source>
        <dbReference type="ARBA" id="ARBA00022960"/>
    </source>
</evidence>
<dbReference type="Gene3D" id="3.30.1490.20">
    <property type="entry name" value="ATP-grasp fold, A domain"/>
    <property type="match status" value="1"/>
</dbReference>
<feature type="active site" evidence="14">
    <location>
        <position position="192"/>
    </location>
</feature>
<dbReference type="InterPro" id="IPR011127">
    <property type="entry name" value="Dala_Dala_lig_N"/>
</dbReference>
<dbReference type="InterPro" id="IPR000291">
    <property type="entry name" value="D-Ala_lig_Van_CS"/>
</dbReference>
<dbReference type="UniPathway" id="UPA00219"/>
<dbReference type="Gene3D" id="3.30.470.20">
    <property type="entry name" value="ATP-grasp fold, B domain"/>
    <property type="match status" value="1"/>
</dbReference>
<dbReference type="NCBIfam" id="TIGR01205">
    <property type="entry name" value="D_ala_D_alaTIGR"/>
    <property type="match status" value="1"/>
</dbReference>
<dbReference type="GO" id="GO:0008360">
    <property type="term" value="P:regulation of cell shape"/>
    <property type="evidence" value="ECO:0007669"/>
    <property type="project" value="UniProtKB-KW"/>
</dbReference>
<dbReference type="InterPro" id="IPR016185">
    <property type="entry name" value="PreATP-grasp_dom_sf"/>
</dbReference>
<comment type="cofactor">
    <cofactor evidence="1">
        <name>Mn(2+)</name>
        <dbReference type="ChEBI" id="CHEBI:29035"/>
    </cofactor>
</comment>
<dbReference type="InterPro" id="IPR013815">
    <property type="entry name" value="ATP_grasp_subdomain_1"/>
</dbReference>
<evidence type="ECO:0000256" key="9">
    <source>
        <dbReference type="ARBA" id="ARBA00022984"/>
    </source>
</evidence>
<protein>
    <recommendedName>
        <fullName evidence="13">D-alanine--D-alanine ligase</fullName>
        <ecNumber evidence="13">6.3.2.4</ecNumber>
    </recommendedName>
    <alternativeName>
        <fullName evidence="13">D-Ala-D-Ala ligase</fullName>
    </alternativeName>
    <alternativeName>
        <fullName evidence="13">D-alanylalanine synthetase</fullName>
    </alternativeName>
</protein>
<dbReference type="PROSITE" id="PS00844">
    <property type="entry name" value="DALA_DALA_LIGASE_2"/>
    <property type="match status" value="1"/>
</dbReference>
<comment type="cofactor">
    <cofactor evidence="16">
        <name>Mg(2+)</name>
        <dbReference type="ChEBI" id="CHEBI:18420"/>
    </cofactor>
    <cofactor evidence="16">
        <name>Mn(2+)</name>
        <dbReference type="ChEBI" id="CHEBI:29035"/>
    </cofactor>
    <text evidence="16">Binds 2 magnesium or manganese ions per subunit.</text>
</comment>
<keyword evidence="13" id="KW-0963">Cytoplasm</keyword>
<gene>
    <name evidence="13" type="primary">ddl</name>
    <name evidence="19" type="ORF">IWA51_10110</name>
</gene>
<dbReference type="InterPro" id="IPR005905">
    <property type="entry name" value="D_ala_D_ala"/>
</dbReference>